<dbReference type="SMART" id="SM00271">
    <property type="entry name" value="DnaJ"/>
    <property type="match status" value="1"/>
</dbReference>
<dbReference type="PROSITE" id="PS00636">
    <property type="entry name" value="DNAJ_1"/>
    <property type="match status" value="1"/>
</dbReference>
<keyword evidence="2" id="KW-1133">Transmembrane helix</keyword>
<feature type="transmembrane region" description="Helical" evidence="2">
    <location>
        <begin position="163"/>
        <end position="183"/>
    </location>
</feature>
<accession>A0A1X0P626</accession>
<dbReference type="InterPro" id="IPR001623">
    <property type="entry name" value="DnaJ_domain"/>
</dbReference>
<dbReference type="SUPFAM" id="SSF46565">
    <property type="entry name" value="Chaperone J-domain"/>
    <property type="match status" value="1"/>
</dbReference>
<dbReference type="CDD" id="cd06257">
    <property type="entry name" value="DnaJ"/>
    <property type="match status" value="1"/>
</dbReference>
<dbReference type="PANTHER" id="PTHR44360:SF1">
    <property type="entry name" value="DNAJ HOMOLOG SUBFAMILY B MEMBER 9"/>
    <property type="match status" value="1"/>
</dbReference>
<dbReference type="AlphaFoldDB" id="A0A1X0P626"/>
<feature type="domain" description="J" evidence="3">
    <location>
        <begin position="16"/>
        <end position="81"/>
    </location>
</feature>
<evidence type="ECO:0000313" key="5">
    <source>
        <dbReference type="Proteomes" id="UP000192257"/>
    </source>
</evidence>
<dbReference type="GO" id="GO:0051787">
    <property type="term" value="F:misfolded protein binding"/>
    <property type="evidence" value="ECO:0007669"/>
    <property type="project" value="TreeGrafter"/>
</dbReference>
<dbReference type="OrthoDB" id="10250354at2759"/>
<dbReference type="InterPro" id="IPR036869">
    <property type="entry name" value="J_dom_sf"/>
</dbReference>
<organism evidence="4 5">
    <name type="scientific">Trypanosoma theileri</name>
    <dbReference type="NCBI Taxonomy" id="67003"/>
    <lineage>
        <taxon>Eukaryota</taxon>
        <taxon>Discoba</taxon>
        <taxon>Euglenozoa</taxon>
        <taxon>Kinetoplastea</taxon>
        <taxon>Metakinetoplastina</taxon>
        <taxon>Trypanosomatida</taxon>
        <taxon>Trypanosomatidae</taxon>
        <taxon>Trypanosoma</taxon>
    </lineage>
</organism>
<dbReference type="GO" id="GO:0036503">
    <property type="term" value="P:ERAD pathway"/>
    <property type="evidence" value="ECO:0007669"/>
    <property type="project" value="TreeGrafter"/>
</dbReference>
<dbReference type="EMBL" id="NBCO01000004">
    <property type="protein sequence ID" value="ORC92281.1"/>
    <property type="molecule type" value="Genomic_DNA"/>
</dbReference>
<sequence length="337" mass="38988">MGDTSRIEWIIDNSDSYYEVLGLTKTASEKQIRQSYYKLAVQLHPDKNSDNEKAADAFRVVANAYNVLMDPQRRKAYDHGGVDGVSKFETLQSLSFSEVADVIVKLSVSVVLCAVARQTHAIELVLERYPWMEGFIQKTEEDEFAIHRRSERAMLRRVVRRRFALFLFLLISIILGHSVLQWFRKDTGEDLPMNSYQHLSRRRTDDVGATFLCNPTEDNLTGVGTNTTTTTTTTEKRRGVLVWRPSDVSEEHAKYLCSRWVREMCPQQRQLAWASRERYEPTATLRVNRTLKAPPSPNRAAKHKWTFKRWRPRFMESFSVKSPEELFVVSPLCEAFG</sequence>
<evidence type="ECO:0000256" key="2">
    <source>
        <dbReference type="SAM" id="Phobius"/>
    </source>
</evidence>
<dbReference type="PRINTS" id="PR00625">
    <property type="entry name" value="JDOMAIN"/>
</dbReference>
<dbReference type="STRING" id="67003.A0A1X0P626"/>
<gene>
    <name evidence="4" type="ORF">TM35_000044950</name>
</gene>
<proteinExistence type="predicted"/>
<dbReference type="PANTHER" id="PTHR44360">
    <property type="entry name" value="DNAJ HOMOLOG SUBFAMILY B MEMBER 9"/>
    <property type="match status" value="1"/>
</dbReference>
<keyword evidence="1" id="KW-0143">Chaperone</keyword>
<evidence type="ECO:0000259" key="3">
    <source>
        <dbReference type="PROSITE" id="PS50076"/>
    </source>
</evidence>
<evidence type="ECO:0000256" key="1">
    <source>
        <dbReference type="ARBA" id="ARBA00023186"/>
    </source>
</evidence>
<dbReference type="GO" id="GO:0051087">
    <property type="term" value="F:protein-folding chaperone binding"/>
    <property type="evidence" value="ECO:0007669"/>
    <property type="project" value="TreeGrafter"/>
</dbReference>
<comment type="caution">
    <text evidence="4">The sequence shown here is derived from an EMBL/GenBank/DDBJ whole genome shotgun (WGS) entry which is preliminary data.</text>
</comment>
<reference evidence="4 5" key="1">
    <citation type="submission" date="2017-03" db="EMBL/GenBank/DDBJ databases">
        <title>An alternative strategy for trypanosome survival in the mammalian bloodstream revealed through genome and transcriptome analysis of the ubiquitous bovine parasite Trypanosoma (Megatrypanum) theileri.</title>
        <authorList>
            <person name="Kelly S."/>
            <person name="Ivens A."/>
            <person name="Mott A."/>
            <person name="O'Neill E."/>
            <person name="Emms D."/>
            <person name="Macleod O."/>
            <person name="Voorheis P."/>
            <person name="Matthews J."/>
            <person name="Matthews K."/>
            <person name="Carrington M."/>
        </authorList>
    </citation>
    <scope>NUCLEOTIDE SEQUENCE [LARGE SCALE GENOMIC DNA]</scope>
    <source>
        <strain evidence="4">Edinburgh</strain>
    </source>
</reference>
<dbReference type="VEuPathDB" id="TriTrypDB:TM35_000044950"/>
<dbReference type="RefSeq" id="XP_028886347.1">
    <property type="nucleotide sequence ID" value="XM_029022689.1"/>
</dbReference>
<keyword evidence="2" id="KW-0812">Transmembrane</keyword>
<dbReference type="Pfam" id="PF00226">
    <property type="entry name" value="DnaJ"/>
    <property type="match status" value="1"/>
</dbReference>
<dbReference type="InterPro" id="IPR051948">
    <property type="entry name" value="Hsp70_co-chaperone_J-domain"/>
</dbReference>
<dbReference type="InterPro" id="IPR018253">
    <property type="entry name" value="DnaJ_domain_CS"/>
</dbReference>
<name>A0A1X0P626_9TRYP</name>
<dbReference type="GeneID" id="39982469"/>
<evidence type="ECO:0000313" key="4">
    <source>
        <dbReference type="EMBL" id="ORC92281.1"/>
    </source>
</evidence>
<dbReference type="GO" id="GO:0005783">
    <property type="term" value="C:endoplasmic reticulum"/>
    <property type="evidence" value="ECO:0007669"/>
    <property type="project" value="TreeGrafter"/>
</dbReference>
<dbReference type="PROSITE" id="PS50076">
    <property type="entry name" value="DNAJ_2"/>
    <property type="match status" value="1"/>
</dbReference>
<keyword evidence="2" id="KW-0472">Membrane</keyword>
<dbReference type="Gene3D" id="1.10.287.110">
    <property type="entry name" value="DnaJ domain"/>
    <property type="match status" value="1"/>
</dbReference>
<keyword evidence="5" id="KW-1185">Reference proteome</keyword>
<dbReference type="Proteomes" id="UP000192257">
    <property type="component" value="Unassembled WGS sequence"/>
</dbReference>
<protein>
    <submittedName>
        <fullName evidence="4">Chaperone DnaJ protein</fullName>
    </submittedName>
</protein>